<reference evidence="6 7" key="1">
    <citation type="submission" date="2024-01" db="EMBL/GenBank/DDBJ databases">
        <title>The complete chloroplast genome sequence of Lithospermum erythrorhizon: insights into the phylogenetic relationship among Boraginaceae species and the maternal lineages of purple gromwells.</title>
        <authorList>
            <person name="Okada T."/>
            <person name="Watanabe K."/>
        </authorList>
    </citation>
    <scope>NUCLEOTIDE SEQUENCE [LARGE SCALE GENOMIC DNA]</scope>
</reference>
<proteinExistence type="predicted"/>
<keyword evidence="2 4" id="KW-0863">Zinc-finger</keyword>
<dbReference type="Pfam" id="PF13920">
    <property type="entry name" value="zf-C3HC4_3"/>
    <property type="match status" value="1"/>
</dbReference>
<evidence type="ECO:0000256" key="3">
    <source>
        <dbReference type="ARBA" id="ARBA00022833"/>
    </source>
</evidence>
<dbReference type="PANTHER" id="PTHR42647">
    <property type="entry name" value="SBP (S-RIBONUCLEASE BINDING PROTEIN) FAMILY PROTEIN"/>
    <property type="match status" value="1"/>
</dbReference>
<accession>A0AAV3PXX9</accession>
<dbReference type="PIRSF" id="PIRSF036836">
    <property type="entry name" value="RNase_bind_SBP1"/>
    <property type="match status" value="1"/>
</dbReference>
<protein>
    <recommendedName>
        <fullName evidence="5">RING-type domain-containing protein</fullName>
    </recommendedName>
</protein>
<keyword evidence="7" id="KW-1185">Reference proteome</keyword>
<evidence type="ECO:0000313" key="6">
    <source>
        <dbReference type="EMBL" id="GAA0155792.1"/>
    </source>
</evidence>
<evidence type="ECO:0000256" key="2">
    <source>
        <dbReference type="ARBA" id="ARBA00022771"/>
    </source>
</evidence>
<dbReference type="GO" id="GO:0004842">
    <property type="term" value="F:ubiquitin-protein transferase activity"/>
    <property type="evidence" value="ECO:0007669"/>
    <property type="project" value="TreeGrafter"/>
</dbReference>
<comment type="caution">
    <text evidence="6">The sequence shown here is derived from an EMBL/GenBank/DDBJ whole genome shotgun (WGS) entry which is preliminary data.</text>
</comment>
<dbReference type="EMBL" id="BAABME010002717">
    <property type="protein sequence ID" value="GAA0155792.1"/>
    <property type="molecule type" value="Genomic_DNA"/>
</dbReference>
<keyword evidence="1" id="KW-0479">Metal-binding</keyword>
<feature type="domain" description="RING-type" evidence="5">
    <location>
        <begin position="207"/>
        <end position="242"/>
    </location>
</feature>
<dbReference type="InterPro" id="IPR013083">
    <property type="entry name" value="Znf_RING/FYVE/PHD"/>
</dbReference>
<dbReference type="PANTHER" id="PTHR42647:SF12">
    <property type="entry name" value="BOI-RELATED E3 UBIQUITIN-PROTEIN LIGASE 2-RELATED"/>
    <property type="match status" value="1"/>
</dbReference>
<name>A0AAV3PXX9_LITER</name>
<dbReference type="CDD" id="cd16649">
    <property type="entry name" value="mRING-HC-C3HC5_CGRF1-like"/>
    <property type="match status" value="1"/>
</dbReference>
<sequence length="255" mass="29643">MEDMNNDESGLNYAHMHVVFRKRSRDEDNPLNFNHLLPFNYNNNNRASAKEFTFLGQDFSYYMQNEKLQLGRFITHHMEKVRLELEHRRKRQSRIVMAAVEQSIMNKLKAKDEEIQNMIKINFALQDRINSMCLESRIWRELAQTNQAKVNALQVNLQQVLAQEDQSCCGSNDHVEEAERRTLLDNVDDVSRLNGKINESCYNNRVCRSCGKEEACVLLLPCRHLCLCADCRVSVHVCPVCNCAQNFSLHVNMSS</sequence>
<evidence type="ECO:0000259" key="5">
    <source>
        <dbReference type="PROSITE" id="PS50089"/>
    </source>
</evidence>
<dbReference type="PROSITE" id="PS50089">
    <property type="entry name" value="ZF_RING_2"/>
    <property type="match status" value="1"/>
</dbReference>
<evidence type="ECO:0000256" key="1">
    <source>
        <dbReference type="ARBA" id="ARBA00022723"/>
    </source>
</evidence>
<evidence type="ECO:0000256" key="4">
    <source>
        <dbReference type="PROSITE-ProRule" id="PRU00175"/>
    </source>
</evidence>
<dbReference type="Proteomes" id="UP001454036">
    <property type="component" value="Unassembled WGS sequence"/>
</dbReference>
<dbReference type="AlphaFoldDB" id="A0AAV3PXX9"/>
<gene>
    <name evidence="6" type="ORF">LIER_13439</name>
</gene>
<keyword evidence="3" id="KW-0862">Zinc</keyword>
<dbReference type="InterPro" id="IPR001841">
    <property type="entry name" value="Znf_RING"/>
</dbReference>
<evidence type="ECO:0000313" key="7">
    <source>
        <dbReference type="Proteomes" id="UP001454036"/>
    </source>
</evidence>
<dbReference type="GO" id="GO:0043067">
    <property type="term" value="P:regulation of programmed cell death"/>
    <property type="evidence" value="ECO:0007669"/>
    <property type="project" value="TreeGrafter"/>
</dbReference>
<dbReference type="GO" id="GO:0008270">
    <property type="term" value="F:zinc ion binding"/>
    <property type="evidence" value="ECO:0007669"/>
    <property type="project" value="UniProtKB-KW"/>
</dbReference>
<dbReference type="Gene3D" id="3.30.40.10">
    <property type="entry name" value="Zinc/RING finger domain, C3HC4 (zinc finger)"/>
    <property type="match status" value="1"/>
</dbReference>
<organism evidence="6 7">
    <name type="scientific">Lithospermum erythrorhizon</name>
    <name type="common">Purple gromwell</name>
    <name type="synonym">Lithospermum officinale var. erythrorhizon</name>
    <dbReference type="NCBI Taxonomy" id="34254"/>
    <lineage>
        <taxon>Eukaryota</taxon>
        <taxon>Viridiplantae</taxon>
        <taxon>Streptophyta</taxon>
        <taxon>Embryophyta</taxon>
        <taxon>Tracheophyta</taxon>
        <taxon>Spermatophyta</taxon>
        <taxon>Magnoliopsida</taxon>
        <taxon>eudicotyledons</taxon>
        <taxon>Gunneridae</taxon>
        <taxon>Pentapetalae</taxon>
        <taxon>asterids</taxon>
        <taxon>lamiids</taxon>
        <taxon>Boraginales</taxon>
        <taxon>Boraginaceae</taxon>
        <taxon>Boraginoideae</taxon>
        <taxon>Lithospermeae</taxon>
        <taxon>Lithospermum</taxon>
    </lineage>
</organism>